<gene>
    <name evidence="2" type="ORF">dsat_2198</name>
</gene>
<sequence length="105" mass="12062">MAAKHEHGPDDKALERELDALRKEYERLREERVRNEQNLENLTRQLAELEARAQAEYGTSDPEALEKLLAERRAENARLVEEYKRHVQDIQAGLAALEKAAEGQA</sequence>
<dbReference type="EMBL" id="ATHI01000004">
    <property type="protein sequence ID" value="EPR35497.1"/>
    <property type="molecule type" value="Genomic_DNA"/>
</dbReference>
<accession>S7TE63</accession>
<dbReference type="PATRIC" id="fig|1121439.3.peg.587"/>
<dbReference type="STRING" id="1121439.dsat_2198"/>
<dbReference type="AlphaFoldDB" id="S7TE63"/>
<dbReference type="RefSeq" id="WP_020886084.1">
    <property type="nucleotide sequence ID" value="NZ_ATHI01000004.1"/>
</dbReference>
<evidence type="ECO:0000256" key="1">
    <source>
        <dbReference type="SAM" id="Coils"/>
    </source>
</evidence>
<evidence type="ECO:0000313" key="3">
    <source>
        <dbReference type="Proteomes" id="UP000014975"/>
    </source>
</evidence>
<keyword evidence="3" id="KW-1185">Reference proteome</keyword>
<comment type="caution">
    <text evidence="2">The sequence shown here is derived from an EMBL/GenBank/DDBJ whole genome shotgun (WGS) entry which is preliminary data.</text>
</comment>
<proteinExistence type="predicted"/>
<organism evidence="2 3">
    <name type="scientific">Alkalidesulfovibrio alkalitolerans DSM 16529</name>
    <dbReference type="NCBI Taxonomy" id="1121439"/>
    <lineage>
        <taxon>Bacteria</taxon>
        <taxon>Pseudomonadati</taxon>
        <taxon>Thermodesulfobacteriota</taxon>
        <taxon>Desulfovibrionia</taxon>
        <taxon>Desulfovibrionales</taxon>
        <taxon>Desulfovibrionaceae</taxon>
        <taxon>Alkalidesulfovibrio</taxon>
    </lineage>
</organism>
<dbReference type="Proteomes" id="UP000014975">
    <property type="component" value="Unassembled WGS sequence"/>
</dbReference>
<keyword evidence="1" id="KW-0175">Coiled coil</keyword>
<evidence type="ECO:0000313" key="2">
    <source>
        <dbReference type="EMBL" id="EPR35497.1"/>
    </source>
</evidence>
<name>S7TE63_9BACT</name>
<feature type="coiled-coil region" evidence="1">
    <location>
        <begin position="11"/>
        <end position="100"/>
    </location>
</feature>
<protein>
    <submittedName>
        <fullName evidence="2">Uncharacterized protein</fullName>
    </submittedName>
</protein>
<dbReference type="eggNOG" id="ENOG5033IIH">
    <property type="taxonomic scope" value="Bacteria"/>
</dbReference>
<dbReference type="OrthoDB" id="5460431at2"/>
<reference evidence="2 3" key="1">
    <citation type="journal article" date="2013" name="Genome Announc.">
        <title>Draft genome sequences for three mercury-methylating, sulfate-reducing bacteria.</title>
        <authorList>
            <person name="Brown S.D."/>
            <person name="Hurt R.A.Jr."/>
            <person name="Gilmour C.C."/>
            <person name="Elias D.A."/>
        </authorList>
    </citation>
    <scope>NUCLEOTIDE SEQUENCE [LARGE SCALE GENOMIC DNA]</scope>
    <source>
        <strain evidence="2 3">DSM 16529</strain>
    </source>
</reference>